<proteinExistence type="predicted"/>
<evidence type="ECO:0000313" key="1">
    <source>
        <dbReference type="EMBL" id="RDB21838.1"/>
    </source>
</evidence>
<keyword evidence="2" id="KW-1185">Reference proteome</keyword>
<accession>A0A369JJ03</accession>
<comment type="caution">
    <text evidence="1">The sequence shown here is derived from an EMBL/GenBank/DDBJ whole genome shotgun (WGS) entry which is preliminary data.</text>
</comment>
<sequence>MLLSALNEKHRKFAKHPSWVVMDTSDAPATQLHHRWHVRPFSDADSVVTELLNKYLSQLPNRRLFYQMYGIYFFPFTAVPLTQS</sequence>
<gene>
    <name evidence="1" type="ORF">Hypma_010802</name>
</gene>
<evidence type="ECO:0000313" key="2">
    <source>
        <dbReference type="Proteomes" id="UP000076154"/>
    </source>
</evidence>
<organism evidence="1 2">
    <name type="scientific">Hypsizygus marmoreus</name>
    <name type="common">White beech mushroom</name>
    <name type="synonym">Agaricus marmoreus</name>
    <dbReference type="NCBI Taxonomy" id="39966"/>
    <lineage>
        <taxon>Eukaryota</taxon>
        <taxon>Fungi</taxon>
        <taxon>Dikarya</taxon>
        <taxon>Basidiomycota</taxon>
        <taxon>Agaricomycotina</taxon>
        <taxon>Agaricomycetes</taxon>
        <taxon>Agaricomycetidae</taxon>
        <taxon>Agaricales</taxon>
        <taxon>Tricholomatineae</taxon>
        <taxon>Lyophyllaceae</taxon>
        <taxon>Hypsizygus</taxon>
    </lineage>
</organism>
<dbReference type="InParanoid" id="A0A369JJ03"/>
<dbReference type="EMBL" id="LUEZ02000053">
    <property type="protein sequence ID" value="RDB21838.1"/>
    <property type="molecule type" value="Genomic_DNA"/>
</dbReference>
<protein>
    <submittedName>
        <fullName evidence="1">Uncharacterized protein</fullName>
    </submittedName>
</protein>
<name>A0A369JJ03_HYPMA</name>
<dbReference type="Proteomes" id="UP000076154">
    <property type="component" value="Unassembled WGS sequence"/>
</dbReference>
<reference evidence="1" key="1">
    <citation type="submission" date="2018-04" db="EMBL/GenBank/DDBJ databases">
        <title>Whole genome sequencing of Hypsizygus marmoreus.</title>
        <authorList>
            <person name="Choi I.-G."/>
            <person name="Min B."/>
            <person name="Kim J.-G."/>
            <person name="Kim S."/>
            <person name="Oh Y.-L."/>
            <person name="Kong W.-S."/>
            <person name="Park H."/>
            <person name="Jeong J."/>
            <person name="Song E.-S."/>
        </authorList>
    </citation>
    <scope>NUCLEOTIDE SEQUENCE [LARGE SCALE GENOMIC DNA]</scope>
    <source>
        <strain evidence="1">51987-8</strain>
    </source>
</reference>
<dbReference type="AlphaFoldDB" id="A0A369JJ03"/>